<feature type="transmembrane region" description="Helical" evidence="2">
    <location>
        <begin position="258"/>
        <end position="283"/>
    </location>
</feature>
<sequence length="379" mass="40856">MTPKENVLLQHLGISLVDGFAWLTALTLLYGVFILLFAISTSTLIKRGLMAPPRLAMFIVTLVTFLIMTLHWTAQLAAPNILIRTALINNIDLPLEARPSIVNDKTFHPNLIIIWTTQLLPIISDAVVMWRAWVLFPERRWVMLVPFALWIGTIATALAYLGLSTTVSAIVAPELVIADLFSANIALSMATNGFATLLIASHRKIVIDKLGLSRRQSPVQNVLLLLVESGAVYCMLQLVTLIMSVVPDSEGGEGSARYIAGQVFVATYIVLSAMYPTIVVVLVNAQRSILETYGFSDNMSNKGEHVHGTASRSATFGHLSFAVPPLGSAVSTGSDSGPLQTSLTAGNGFSGDESTLEKGLSTTMDEKGGYGRHTTTAPF</sequence>
<feature type="transmembrane region" description="Helical" evidence="2">
    <location>
        <begin position="112"/>
        <end position="134"/>
    </location>
</feature>
<reference evidence="3" key="1">
    <citation type="submission" date="2018-04" db="EMBL/GenBank/DDBJ databases">
        <title>Whole genome sequencing of Hypsizygus marmoreus.</title>
        <authorList>
            <person name="Choi I.-G."/>
            <person name="Min B."/>
            <person name="Kim J.-G."/>
            <person name="Kim S."/>
            <person name="Oh Y.-L."/>
            <person name="Kong W.-S."/>
            <person name="Park H."/>
            <person name="Jeong J."/>
            <person name="Song E.-S."/>
        </authorList>
    </citation>
    <scope>NUCLEOTIDE SEQUENCE [LARGE SCALE GENOMIC DNA]</scope>
    <source>
        <strain evidence="3">51987-8</strain>
    </source>
</reference>
<dbReference type="InParanoid" id="A0A369K2H9"/>
<feature type="transmembrane region" description="Helical" evidence="2">
    <location>
        <begin position="141"/>
        <end position="161"/>
    </location>
</feature>
<accession>A0A369K2H9</accession>
<feature type="transmembrane region" description="Helical" evidence="2">
    <location>
        <begin position="181"/>
        <end position="201"/>
    </location>
</feature>
<organism evidence="3 4">
    <name type="scientific">Hypsizygus marmoreus</name>
    <name type="common">White beech mushroom</name>
    <name type="synonym">Agaricus marmoreus</name>
    <dbReference type="NCBI Taxonomy" id="39966"/>
    <lineage>
        <taxon>Eukaryota</taxon>
        <taxon>Fungi</taxon>
        <taxon>Dikarya</taxon>
        <taxon>Basidiomycota</taxon>
        <taxon>Agaricomycotina</taxon>
        <taxon>Agaricomycetes</taxon>
        <taxon>Agaricomycetidae</taxon>
        <taxon>Agaricales</taxon>
        <taxon>Tricholomatineae</taxon>
        <taxon>Lyophyllaceae</taxon>
        <taxon>Hypsizygus</taxon>
    </lineage>
</organism>
<feature type="transmembrane region" description="Helical" evidence="2">
    <location>
        <begin position="20"/>
        <end position="43"/>
    </location>
</feature>
<keyword evidence="2" id="KW-1133">Transmembrane helix</keyword>
<evidence type="ECO:0000313" key="4">
    <source>
        <dbReference type="Proteomes" id="UP000076154"/>
    </source>
</evidence>
<evidence type="ECO:0000313" key="3">
    <source>
        <dbReference type="EMBL" id="RDB26947.1"/>
    </source>
</evidence>
<keyword evidence="2" id="KW-0812">Transmembrane</keyword>
<proteinExistence type="predicted"/>
<dbReference type="OrthoDB" id="2744793at2759"/>
<dbReference type="Proteomes" id="UP000076154">
    <property type="component" value="Unassembled WGS sequence"/>
</dbReference>
<comment type="caution">
    <text evidence="3">The sequence shown here is derived from an EMBL/GenBank/DDBJ whole genome shotgun (WGS) entry which is preliminary data.</text>
</comment>
<keyword evidence="2" id="KW-0472">Membrane</keyword>
<dbReference type="AlphaFoldDB" id="A0A369K2H9"/>
<dbReference type="EMBL" id="LUEZ02000021">
    <property type="protein sequence ID" value="RDB26947.1"/>
    <property type="molecule type" value="Genomic_DNA"/>
</dbReference>
<keyword evidence="4" id="KW-1185">Reference proteome</keyword>
<feature type="region of interest" description="Disordered" evidence="1">
    <location>
        <begin position="332"/>
        <end position="379"/>
    </location>
</feature>
<feature type="compositionally biased region" description="Polar residues" evidence="1">
    <location>
        <begin position="332"/>
        <end position="347"/>
    </location>
</feature>
<evidence type="ECO:0000256" key="2">
    <source>
        <dbReference type="SAM" id="Phobius"/>
    </source>
</evidence>
<evidence type="ECO:0000256" key="1">
    <source>
        <dbReference type="SAM" id="MobiDB-lite"/>
    </source>
</evidence>
<name>A0A369K2H9_HYPMA</name>
<feature type="transmembrane region" description="Helical" evidence="2">
    <location>
        <begin position="55"/>
        <end position="74"/>
    </location>
</feature>
<feature type="transmembrane region" description="Helical" evidence="2">
    <location>
        <begin position="222"/>
        <end position="246"/>
    </location>
</feature>
<gene>
    <name evidence="3" type="ORF">Hypma_005026</name>
</gene>
<protein>
    <submittedName>
        <fullName evidence="3">Uncharacterized protein</fullName>
    </submittedName>
</protein>